<keyword evidence="11" id="KW-1133">Transmembrane helix</keyword>
<keyword evidence="10 17" id="KW-0067">ATP-binding</keyword>
<dbReference type="EC" id="2.7.11.30" evidence="3"/>
<keyword evidence="7" id="KW-0732">Signal</keyword>
<evidence type="ECO:0000256" key="10">
    <source>
        <dbReference type="ARBA" id="ARBA00022840"/>
    </source>
</evidence>
<evidence type="ECO:0000256" key="6">
    <source>
        <dbReference type="ARBA" id="ARBA00022692"/>
    </source>
</evidence>
<dbReference type="Gene3D" id="1.10.510.10">
    <property type="entry name" value="Transferase(Phosphotransferase) domain 1"/>
    <property type="match status" value="1"/>
</dbReference>
<dbReference type="GO" id="GO:0030509">
    <property type="term" value="P:BMP signaling pathway"/>
    <property type="evidence" value="ECO:0007669"/>
    <property type="project" value="TreeGrafter"/>
</dbReference>
<dbReference type="Gene3D" id="3.30.200.20">
    <property type="entry name" value="Phosphorylase Kinase, domain 1"/>
    <property type="match status" value="1"/>
</dbReference>
<protein>
    <recommendedName>
        <fullName evidence="3">receptor protein serine/threonine kinase</fullName>
        <ecNumber evidence="3">2.7.11.30</ecNumber>
    </recommendedName>
</protein>
<dbReference type="PANTHER" id="PTHR23255:SF100">
    <property type="entry name" value="RECEPTOR PROTEIN SERINE_THREONINE KINASE"/>
    <property type="match status" value="1"/>
</dbReference>
<dbReference type="SUPFAM" id="SSF57302">
    <property type="entry name" value="Snake toxin-like"/>
    <property type="match status" value="1"/>
</dbReference>
<dbReference type="GO" id="GO:0005886">
    <property type="term" value="C:plasma membrane"/>
    <property type="evidence" value="ECO:0007669"/>
    <property type="project" value="TreeGrafter"/>
</dbReference>
<comment type="catalytic activity">
    <reaction evidence="16">
        <text>L-threonyl-[receptor-protein] + ATP = O-phospho-L-threonyl-[receptor-protein] + ADP + H(+)</text>
        <dbReference type="Rhea" id="RHEA:44880"/>
        <dbReference type="Rhea" id="RHEA-COMP:11024"/>
        <dbReference type="Rhea" id="RHEA-COMP:11025"/>
        <dbReference type="ChEBI" id="CHEBI:15378"/>
        <dbReference type="ChEBI" id="CHEBI:30013"/>
        <dbReference type="ChEBI" id="CHEBI:30616"/>
        <dbReference type="ChEBI" id="CHEBI:61977"/>
        <dbReference type="ChEBI" id="CHEBI:456216"/>
        <dbReference type="EC" id="2.7.11.30"/>
    </reaction>
</comment>
<feature type="binding site" evidence="17">
    <location>
        <position position="194"/>
    </location>
    <ligand>
        <name>ATP</name>
        <dbReference type="ChEBI" id="CHEBI:30616"/>
    </ligand>
</feature>
<dbReference type="GO" id="GO:0005524">
    <property type="term" value="F:ATP binding"/>
    <property type="evidence" value="ECO:0007669"/>
    <property type="project" value="UniProtKB-UniRule"/>
</dbReference>
<dbReference type="InterPro" id="IPR000472">
    <property type="entry name" value="Activin_recp"/>
</dbReference>
<comment type="catalytic activity">
    <reaction evidence="15">
        <text>L-seryl-[receptor-protein] + ATP = O-phospho-L-seryl-[receptor-protein] + ADP + H(+)</text>
        <dbReference type="Rhea" id="RHEA:18673"/>
        <dbReference type="Rhea" id="RHEA-COMP:11022"/>
        <dbReference type="Rhea" id="RHEA-COMP:11023"/>
        <dbReference type="ChEBI" id="CHEBI:15378"/>
        <dbReference type="ChEBI" id="CHEBI:29999"/>
        <dbReference type="ChEBI" id="CHEBI:30616"/>
        <dbReference type="ChEBI" id="CHEBI:83421"/>
        <dbReference type="ChEBI" id="CHEBI:456216"/>
        <dbReference type="EC" id="2.7.11.30"/>
    </reaction>
</comment>
<keyword evidence="5" id="KW-0808">Transferase</keyword>
<keyword evidence="6" id="KW-0812">Transmembrane</keyword>
<dbReference type="Pfam" id="PF01064">
    <property type="entry name" value="Activin_recp"/>
    <property type="match status" value="1"/>
</dbReference>
<evidence type="ECO:0000256" key="17">
    <source>
        <dbReference type="PROSITE-ProRule" id="PRU10141"/>
    </source>
</evidence>
<proteinExistence type="inferred from homology"/>
<dbReference type="STRING" id="409849.ENSPMGP00000007839"/>
<dbReference type="AlphaFoldDB" id="A0A3B3ZTN8"/>
<evidence type="ECO:0000256" key="11">
    <source>
        <dbReference type="ARBA" id="ARBA00022989"/>
    </source>
</evidence>
<dbReference type="InterPro" id="IPR000719">
    <property type="entry name" value="Prot_kinase_dom"/>
</dbReference>
<dbReference type="Pfam" id="PF00069">
    <property type="entry name" value="Pkinase"/>
    <property type="match status" value="1"/>
</dbReference>
<evidence type="ECO:0000256" key="14">
    <source>
        <dbReference type="ARBA" id="ARBA00023180"/>
    </source>
</evidence>
<reference evidence="19" key="1">
    <citation type="submission" date="2025-08" db="UniProtKB">
        <authorList>
            <consortium name="Ensembl"/>
        </authorList>
    </citation>
    <scope>IDENTIFICATION</scope>
</reference>
<evidence type="ECO:0000256" key="7">
    <source>
        <dbReference type="ARBA" id="ARBA00022729"/>
    </source>
</evidence>
<dbReference type="SUPFAM" id="SSF56112">
    <property type="entry name" value="Protein kinase-like (PK-like)"/>
    <property type="match status" value="1"/>
</dbReference>
<evidence type="ECO:0000256" key="8">
    <source>
        <dbReference type="ARBA" id="ARBA00022741"/>
    </source>
</evidence>
<keyword evidence="9" id="KW-0418">Kinase</keyword>
<keyword evidence="13" id="KW-0675">Receptor</keyword>
<dbReference type="InterPro" id="IPR017441">
    <property type="entry name" value="Protein_kinase_ATP_BS"/>
</dbReference>
<dbReference type="InterPro" id="IPR000333">
    <property type="entry name" value="TGFB_receptor"/>
</dbReference>
<accession>A0A3B3ZTN8</accession>
<sequence length="480" mass="54058">MCCVTGTRAEARECAFSDHLQGASQDNHTVRCSQGFACFGLWEQTGREVVLLKQGCWTSQPDCLSDHCLVTAPPAHIHKGSYRFCCCSQDLCNRHFTEAPVSAAPPVLQYTGETRCHPLPQNRHSRQMAGAVTLVSLLFCGYRLFTGQYRVPTPPPRSVQSSYAYTIYLYWLIGRGRYSCVYLGTLNERSVAVKVYSSAHRQKYINEHYIYSLLSLQQQPSITHFLCADERVDSEGDTQFLIVMDHYAHGCLSHFLSHTSVDWTSCCRMMHGITRGLSFLHSEVLTGDESKPALAHRDVSSTNVLVRSDLSCVLSDFSLSMSLARDPRHLHGDGDSVAISEVGTLRYLAPELLAGALDLHEYGTALKQVDVYALGLLFWEAFRRCHDLFLGRPAPHFQLAFDSELGQEPSLEDMHMLVVRDKSRPCFPLEWRDNISVLRQLKDTMEDCWDQDAEARLSAHCVEERLSSPTVLHDVSQQVD</sequence>
<dbReference type="PROSITE" id="PS00107">
    <property type="entry name" value="PROTEIN_KINASE_ATP"/>
    <property type="match status" value="1"/>
</dbReference>
<evidence type="ECO:0000256" key="16">
    <source>
        <dbReference type="ARBA" id="ARBA00048773"/>
    </source>
</evidence>
<evidence type="ECO:0000313" key="19">
    <source>
        <dbReference type="Ensembl" id="ENSPMGP00000007839.1"/>
    </source>
</evidence>
<comment type="similarity">
    <text evidence="2">Belongs to the protein kinase superfamily. TKL Ser/Thr protein kinase family. TGFB receptor subfamily.</text>
</comment>
<dbReference type="Proteomes" id="UP000261520">
    <property type="component" value="Unplaced"/>
</dbReference>
<dbReference type="InterPro" id="IPR011009">
    <property type="entry name" value="Kinase-like_dom_sf"/>
</dbReference>
<keyword evidence="12" id="KW-0472">Membrane</keyword>
<name>A0A3B3ZTN8_9GOBI</name>
<organism evidence="19 20">
    <name type="scientific">Periophthalmus magnuspinnatus</name>
    <dbReference type="NCBI Taxonomy" id="409849"/>
    <lineage>
        <taxon>Eukaryota</taxon>
        <taxon>Metazoa</taxon>
        <taxon>Chordata</taxon>
        <taxon>Craniata</taxon>
        <taxon>Vertebrata</taxon>
        <taxon>Euteleostomi</taxon>
        <taxon>Actinopterygii</taxon>
        <taxon>Neopterygii</taxon>
        <taxon>Teleostei</taxon>
        <taxon>Neoteleostei</taxon>
        <taxon>Acanthomorphata</taxon>
        <taxon>Gobiaria</taxon>
        <taxon>Gobiiformes</taxon>
        <taxon>Gobioidei</taxon>
        <taxon>Gobiidae</taxon>
        <taxon>Oxudercinae</taxon>
        <taxon>Periophthalmus</taxon>
    </lineage>
</organism>
<evidence type="ECO:0000256" key="1">
    <source>
        <dbReference type="ARBA" id="ARBA00004479"/>
    </source>
</evidence>
<evidence type="ECO:0000256" key="4">
    <source>
        <dbReference type="ARBA" id="ARBA00022527"/>
    </source>
</evidence>
<evidence type="ECO:0000259" key="18">
    <source>
        <dbReference type="PROSITE" id="PS50011"/>
    </source>
</evidence>
<dbReference type="Gene3D" id="2.10.60.10">
    <property type="entry name" value="CD59"/>
    <property type="match status" value="1"/>
</dbReference>
<keyword evidence="20" id="KW-1185">Reference proteome</keyword>
<evidence type="ECO:0000256" key="9">
    <source>
        <dbReference type="ARBA" id="ARBA00022777"/>
    </source>
</evidence>
<keyword evidence="4" id="KW-0723">Serine/threonine-protein kinase</keyword>
<dbReference type="FunFam" id="1.10.510.10:FF:000487">
    <property type="entry name" value="Anti-Muellerian hormone type-2 receptor"/>
    <property type="match status" value="1"/>
</dbReference>
<evidence type="ECO:0000256" key="5">
    <source>
        <dbReference type="ARBA" id="ARBA00022679"/>
    </source>
</evidence>
<dbReference type="PANTHER" id="PTHR23255">
    <property type="entry name" value="TRANSFORMING GROWTH FACTOR-BETA RECEPTOR TYPE I AND II"/>
    <property type="match status" value="1"/>
</dbReference>
<dbReference type="Ensembl" id="ENSPMGT00000008345.1">
    <property type="protein sequence ID" value="ENSPMGP00000007839.1"/>
    <property type="gene ID" value="ENSPMGG00000006507.1"/>
</dbReference>
<evidence type="ECO:0000256" key="3">
    <source>
        <dbReference type="ARBA" id="ARBA00012401"/>
    </source>
</evidence>
<evidence type="ECO:0000256" key="13">
    <source>
        <dbReference type="ARBA" id="ARBA00023170"/>
    </source>
</evidence>
<evidence type="ECO:0000256" key="12">
    <source>
        <dbReference type="ARBA" id="ARBA00023136"/>
    </source>
</evidence>
<feature type="domain" description="Protein kinase" evidence="18">
    <location>
        <begin position="167"/>
        <end position="471"/>
    </location>
</feature>
<dbReference type="PROSITE" id="PS50011">
    <property type="entry name" value="PROTEIN_KINASE_DOM"/>
    <property type="match status" value="1"/>
</dbReference>
<evidence type="ECO:0000256" key="15">
    <source>
        <dbReference type="ARBA" id="ARBA00047681"/>
    </source>
</evidence>
<comment type="subcellular location">
    <subcellularLocation>
        <location evidence="1">Membrane</location>
        <topology evidence="1">Single-pass type I membrane protein</topology>
    </subcellularLocation>
</comment>
<evidence type="ECO:0000313" key="20">
    <source>
        <dbReference type="Proteomes" id="UP000261520"/>
    </source>
</evidence>
<keyword evidence="14" id="KW-0325">Glycoprotein</keyword>
<dbReference type="GO" id="GO:0043235">
    <property type="term" value="C:receptor complex"/>
    <property type="evidence" value="ECO:0007669"/>
    <property type="project" value="TreeGrafter"/>
</dbReference>
<dbReference type="InterPro" id="IPR045860">
    <property type="entry name" value="Snake_toxin-like_sf"/>
</dbReference>
<dbReference type="GO" id="GO:0005024">
    <property type="term" value="F:transforming growth factor beta receptor activity"/>
    <property type="evidence" value="ECO:0007669"/>
    <property type="project" value="TreeGrafter"/>
</dbReference>
<keyword evidence="8 17" id="KW-0547">Nucleotide-binding</keyword>
<evidence type="ECO:0000256" key="2">
    <source>
        <dbReference type="ARBA" id="ARBA00009605"/>
    </source>
</evidence>
<reference evidence="19" key="2">
    <citation type="submission" date="2025-09" db="UniProtKB">
        <authorList>
            <consortium name="Ensembl"/>
        </authorList>
    </citation>
    <scope>IDENTIFICATION</scope>
</reference>